<proteinExistence type="predicted"/>
<organism evidence="1 2">
    <name type="scientific">candidate division KSB3 bacterium</name>
    <dbReference type="NCBI Taxonomy" id="2044937"/>
    <lineage>
        <taxon>Bacteria</taxon>
        <taxon>candidate division KSB3</taxon>
    </lineage>
</organism>
<dbReference type="Proteomes" id="UP000230821">
    <property type="component" value="Unassembled WGS sequence"/>
</dbReference>
<evidence type="ECO:0000313" key="2">
    <source>
        <dbReference type="Proteomes" id="UP000230821"/>
    </source>
</evidence>
<sequence>MAEMVKAQHHQAESHISEQLHPYSRSVSQFCHFIEYYSQYAKDPRTVAMLCEEQAEAVRISKQDVSVETIDLLLNTMLNTLYNMSEVQEKKRWGTRLKGAFLGHKQQPAFSQGSVAFQG</sequence>
<gene>
    <name evidence="1" type="ORF">CSA56_04680</name>
</gene>
<reference evidence="1 2" key="1">
    <citation type="submission" date="2017-10" db="EMBL/GenBank/DDBJ databases">
        <title>Novel microbial diversity and functional potential in the marine mammal oral microbiome.</title>
        <authorList>
            <person name="Dudek N.K."/>
            <person name="Sun C.L."/>
            <person name="Burstein D."/>
            <person name="Kantor R.S."/>
            <person name="Aliaga Goltsman D.S."/>
            <person name="Bik E.M."/>
            <person name="Thomas B.C."/>
            <person name="Banfield J.F."/>
            <person name="Relman D.A."/>
        </authorList>
    </citation>
    <scope>NUCLEOTIDE SEQUENCE [LARGE SCALE GENOMIC DNA]</scope>
    <source>
        <strain evidence="1">DOLJORAL78_47_16</strain>
    </source>
</reference>
<comment type="caution">
    <text evidence="1">The sequence shown here is derived from an EMBL/GenBank/DDBJ whole genome shotgun (WGS) entry which is preliminary data.</text>
</comment>
<dbReference type="AlphaFoldDB" id="A0A2G6KI48"/>
<evidence type="ECO:0000313" key="1">
    <source>
        <dbReference type="EMBL" id="PIE35324.1"/>
    </source>
</evidence>
<accession>A0A2G6KI48</accession>
<dbReference type="EMBL" id="PDSK01000047">
    <property type="protein sequence ID" value="PIE35324.1"/>
    <property type="molecule type" value="Genomic_DNA"/>
</dbReference>
<protein>
    <submittedName>
        <fullName evidence="1">Uncharacterized protein</fullName>
    </submittedName>
</protein>
<name>A0A2G6KI48_9BACT</name>